<dbReference type="InterPro" id="IPR014729">
    <property type="entry name" value="Rossmann-like_a/b/a_fold"/>
</dbReference>
<dbReference type="GO" id="GO:0005829">
    <property type="term" value="C:cytosol"/>
    <property type="evidence" value="ECO:0007669"/>
    <property type="project" value="TreeGrafter"/>
</dbReference>
<evidence type="ECO:0000259" key="9">
    <source>
        <dbReference type="Pfam" id="PF00133"/>
    </source>
</evidence>
<dbReference type="CDD" id="cd07962">
    <property type="entry name" value="Anticodon_Ia_Val"/>
    <property type="match status" value="1"/>
</dbReference>
<proteinExistence type="predicted"/>
<name>A0A7X9FTW1_9DELT</name>
<evidence type="ECO:0000256" key="8">
    <source>
        <dbReference type="ARBA" id="ARBA00047552"/>
    </source>
</evidence>
<dbReference type="Pfam" id="PF08264">
    <property type="entry name" value="Anticodon_1"/>
    <property type="match status" value="1"/>
</dbReference>
<dbReference type="SUPFAM" id="SSF52374">
    <property type="entry name" value="Nucleotidylyl transferase"/>
    <property type="match status" value="1"/>
</dbReference>
<dbReference type="PANTHER" id="PTHR11946:SF93">
    <property type="entry name" value="VALINE--TRNA LIGASE, CHLOROPLASTIC_MITOCHONDRIAL 2"/>
    <property type="match status" value="1"/>
</dbReference>
<dbReference type="GO" id="GO:0004832">
    <property type="term" value="F:valine-tRNA ligase activity"/>
    <property type="evidence" value="ECO:0007669"/>
    <property type="project" value="UniProtKB-EC"/>
</dbReference>
<dbReference type="GO" id="GO:0006438">
    <property type="term" value="P:valyl-tRNA aminoacylation"/>
    <property type="evidence" value="ECO:0007669"/>
    <property type="project" value="InterPro"/>
</dbReference>
<keyword evidence="2 11" id="KW-0436">Ligase</keyword>
<dbReference type="InterPro" id="IPR013155">
    <property type="entry name" value="M/V/L/I-tRNA-synth_anticd-bd"/>
</dbReference>
<evidence type="ECO:0000256" key="6">
    <source>
        <dbReference type="ARBA" id="ARBA00023146"/>
    </source>
</evidence>
<sequence length="354" mass="40126">SHWGIDAERHKKLFPMDMRPQAHDIIRTWAFVTIAKAWLHEREIPWKHAVISGWILDPDRKKMSKSKGNVVTPSHLLDEYSSDGVRYWASKARLGADTAFDVGVFKIGQKLVTKLFNASRFVFSHLERTGLNPLDIQVSNIQHELDCTLIEQLRSVIAESTEAFEKFDYASALQNTEEAFWSFCDNYLELVKKRSYLEEDCPERRSAMATLAWSLKSFLRLFDPFLPYVTEELWSTSFAGTGNSASVHTSRWPTVEEIKEVRTPKNKKSWEAIVDVISKVRGAKTLAQKSLKWPVKKLIIEGSEESCTALSTVLGDLADGSNVSLESINLKHSSDSENTEGLFNVEVILAEQEG</sequence>
<evidence type="ECO:0000313" key="12">
    <source>
        <dbReference type="Proteomes" id="UP000524246"/>
    </source>
</evidence>
<dbReference type="AlphaFoldDB" id="A0A7X9FTW1"/>
<evidence type="ECO:0000256" key="5">
    <source>
        <dbReference type="ARBA" id="ARBA00022917"/>
    </source>
</evidence>
<evidence type="ECO:0000256" key="7">
    <source>
        <dbReference type="ARBA" id="ARBA00029936"/>
    </source>
</evidence>
<dbReference type="InterPro" id="IPR002303">
    <property type="entry name" value="Valyl-tRNA_ligase"/>
</dbReference>
<feature type="non-terminal residue" evidence="11">
    <location>
        <position position="1"/>
    </location>
</feature>
<evidence type="ECO:0000313" key="11">
    <source>
        <dbReference type="EMBL" id="NMC64236.1"/>
    </source>
</evidence>
<dbReference type="Gene3D" id="1.10.730.10">
    <property type="entry name" value="Isoleucyl-tRNA Synthetase, Domain 1"/>
    <property type="match status" value="1"/>
</dbReference>
<dbReference type="InterPro" id="IPR033705">
    <property type="entry name" value="Anticodon_Ia_Val"/>
</dbReference>
<organism evidence="11 12">
    <name type="scientific">SAR324 cluster bacterium</name>
    <dbReference type="NCBI Taxonomy" id="2024889"/>
    <lineage>
        <taxon>Bacteria</taxon>
        <taxon>Deltaproteobacteria</taxon>
        <taxon>SAR324 cluster</taxon>
    </lineage>
</organism>
<keyword evidence="3" id="KW-0547">Nucleotide-binding</keyword>
<keyword evidence="6" id="KW-0030">Aminoacyl-tRNA synthetase</keyword>
<keyword evidence="4" id="KW-0067">ATP-binding</keyword>
<evidence type="ECO:0000256" key="3">
    <source>
        <dbReference type="ARBA" id="ARBA00022741"/>
    </source>
</evidence>
<dbReference type="PANTHER" id="PTHR11946">
    <property type="entry name" value="VALYL-TRNA SYNTHETASES"/>
    <property type="match status" value="1"/>
</dbReference>
<dbReference type="Proteomes" id="UP000524246">
    <property type="component" value="Unassembled WGS sequence"/>
</dbReference>
<accession>A0A7X9FTW1</accession>
<evidence type="ECO:0000259" key="10">
    <source>
        <dbReference type="Pfam" id="PF08264"/>
    </source>
</evidence>
<feature type="domain" description="Aminoacyl-tRNA synthetase class Ia" evidence="9">
    <location>
        <begin position="2"/>
        <end position="100"/>
    </location>
</feature>
<gene>
    <name evidence="11" type="ORF">GYA55_13815</name>
</gene>
<feature type="domain" description="Methionyl/Valyl/Leucyl/Isoleucyl-tRNA synthetase anticodon-binding" evidence="10">
    <location>
        <begin position="149"/>
        <end position="290"/>
    </location>
</feature>
<dbReference type="EMBL" id="JAAZON010000631">
    <property type="protein sequence ID" value="NMC64236.1"/>
    <property type="molecule type" value="Genomic_DNA"/>
</dbReference>
<dbReference type="EC" id="6.1.1.9" evidence="1"/>
<dbReference type="Gene3D" id="3.40.50.620">
    <property type="entry name" value="HUPs"/>
    <property type="match status" value="1"/>
</dbReference>
<dbReference type="GO" id="GO:0005524">
    <property type="term" value="F:ATP binding"/>
    <property type="evidence" value="ECO:0007669"/>
    <property type="project" value="UniProtKB-KW"/>
</dbReference>
<evidence type="ECO:0000256" key="2">
    <source>
        <dbReference type="ARBA" id="ARBA00022598"/>
    </source>
</evidence>
<evidence type="ECO:0000256" key="4">
    <source>
        <dbReference type="ARBA" id="ARBA00022840"/>
    </source>
</evidence>
<evidence type="ECO:0000256" key="1">
    <source>
        <dbReference type="ARBA" id="ARBA00013169"/>
    </source>
</evidence>
<keyword evidence="5" id="KW-0648">Protein biosynthesis</keyword>
<protein>
    <recommendedName>
        <fullName evidence="1">valine--tRNA ligase</fullName>
        <ecNumber evidence="1">6.1.1.9</ecNumber>
    </recommendedName>
    <alternativeName>
        <fullName evidence="7">Valyl-tRNA synthetase</fullName>
    </alternativeName>
</protein>
<dbReference type="SUPFAM" id="SSF47323">
    <property type="entry name" value="Anticodon-binding domain of a subclass of class I aminoacyl-tRNA synthetases"/>
    <property type="match status" value="1"/>
</dbReference>
<dbReference type="InterPro" id="IPR009080">
    <property type="entry name" value="tRNAsynth_Ia_anticodon-bd"/>
</dbReference>
<dbReference type="Pfam" id="PF00133">
    <property type="entry name" value="tRNA-synt_1"/>
    <property type="match status" value="1"/>
</dbReference>
<reference evidence="11 12" key="1">
    <citation type="journal article" date="2020" name="Biotechnol. Biofuels">
        <title>New insights from the biogas microbiome by comprehensive genome-resolved metagenomics of nearly 1600 species originating from multiple anaerobic digesters.</title>
        <authorList>
            <person name="Campanaro S."/>
            <person name="Treu L."/>
            <person name="Rodriguez-R L.M."/>
            <person name="Kovalovszki A."/>
            <person name="Ziels R.M."/>
            <person name="Maus I."/>
            <person name="Zhu X."/>
            <person name="Kougias P.G."/>
            <person name="Basile A."/>
            <person name="Luo G."/>
            <person name="Schluter A."/>
            <person name="Konstantinidis K.T."/>
            <person name="Angelidaki I."/>
        </authorList>
    </citation>
    <scope>NUCLEOTIDE SEQUENCE [LARGE SCALE GENOMIC DNA]</scope>
    <source>
        <strain evidence="11">AS27yjCOA_65</strain>
    </source>
</reference>
<comment type="catalytic activity">
    <reaction evidence="8">
        <text>tRNA(Val) + L-valine + ATP = L-valyl-tRNA(Val) + AMP + diphosphate</text>
        <dbReference type="Rhea" id="RHEA:10704"/>
        <dbReference type="Rhea" id="RHEA-COMP:9672"/>
        <dbReference type="Rhea" id="RHEA-COMP:9708"/>
        <dbReference type="ChEBI" id="CHEBI:30616"/>
        <dbReference type="ChEBI" id="CHEBI:33019"/>
        <dbReference type="ChEBI" id="CHEBI:57762"/>
        <dbReference type="ChEBI" id="CHEBI:78442"/>
        <dbReference type="ChEBI" id="CHEBI:78537"/>
        <dbReference type="ChEBI" id="CHEBI:456215"/>
        <dbReference type="EC" id="6.1.1.9"/>
    </reaction>
</comment>
<comment type="caution">
    <text evidence="11">The sequence shown here is derived from an EMBL/GenBank/DDBJ whole genome shotgun (WGS) entry which is preliminary data.</text>
</comment>
<dbReference type="InterPro" id="IPR002300">
    <property type="entry name" value="aa-tRNA-synth_Ia"/>
</dbReference>